<dbReference type="AlphaFoldDB" id="A0ABD3JVW0"/>
<dbReference type="Gene3D" id="3.30.559.10">
    <property type="entry name" value="Chloramphenicol acetyltransferase-like domain"/>
    <property type="match status" value="2"/>
</dbReference>
<protein>
    <submittedName>
        <fullName evidence="4">Uncharacterized protein</fullName>
    </submittedName>
</protein>
<evidence type="ECO:0000256" key="3">
    <source>
        <dbReference type="ARBA" id="ARBA00023315"/>
    </source>
</evidence>
<evidence type="ECO:0000256" key="1">
    <source>
        <dbReference type="ARBA" id="ARBA00009861"/>
    </source>
</evidence>
<dbReference type="EMBL" id="JBJKBG010000007">
    <property type="protein sequence ID" value="KAL3729936.1"/>
    <property type="molecule type" value="Genomic_DNA"/>
</dbReference>
<reference evidence="4 5" key="1">
    <citation type="submission" date="2024-11" db="EMBL/GenBank/DDBJ databases">
        <title>Chromosome-level genome assembly of Eucalyptus globulus Labill. provides insights into its genome evolution.</title>
        <authorList>
            <person name="Li X."/>
        </authorList>
    </citation>
    <scope>NUCLEOTIDE SEQUENCE [LARGE SCALE GENOMIC DNA]</scope>
    <source>
        <strain evidence="4">CL2024</strain>
        <tissue evidence="4">Fresh tender leaves</tissue>
    </source>
</reference>
<accession>A0ABD3JVW0</accession>
<gene>
    <name evidence="4" type="ORF">ACJRO7_027004</name>
</gene>
<dbReference type="GO" id="GO:0016746">
    <property type="term" value="F:acyltransferase activity"/>
    <property type="evidence" value="ECO:0007669"/>
    <property type="project" value="UniProtKB-KW"/>
</dbReference>
<comment type="similarity">
    <text evidence="1">Belongs to the plant acyltransferase family.</text>
</comment>
<dbReference type="PANTHER" id="PTHR31623:SF83">
    <property type="entry name" value="ACETYL-COA-BENZYLALCOHOL ACETYLTRANSFERASE-LIKE"/>
    <property type="match status" value="1"/>
</dbReference>
<keyword evidence="2" id="KW-0808">Transferase</keyword>
<sequence>MSSSACGRIVVGLRFSHRIAGMHTMSSFLSMWATACRTSINKVIHPCFDISSIFPPSDLTKLELPFMFDSQSISKLKAAAKRGGFDSGREPSRVELVTALSSIALLDIAKLKNTQSKPLLIAHTVNLRGRTDLLWHENSCGNLYMVVHWKSAVEFNGMVNVICDMISDAKTKYATIIDKEKLCSTMVNSQIEFIKSVSIDEEFVIVFSGRCRYRPYENDFGWGKPVFVSNKSVNFRLIVLIDDEERGGVNAWITIKKKKEEEMVLLKQDVEFWGKLSKKS</sequence>
<keyword evidence="5" id="KW-1185">Reference proteome</keyword>
<dbReference type="InterPro" id="IPR023213">
    <property type="entry name" value="CAT-like_dom_sf"/>
</dbReference>
<dbReference type="Pfam" id="PF02458">
    <property type="entry name" value="Transferase"/>
    <property type="match status" value="1"/>
</dbReference>
<evidence type="ECO:0000313" key="4">
    <source>
        <dbReference type="EMBL" id="KAL3729936.1"/>
    </source>
</evidence>
<dbReference type="PANTHER" id="PTHR31623">
    <property type="entry name" value="F21J9.9"/>
    <property type="match status" value="1"/>
</dbReference>
<comment type="caution">
    <text evidence="4">The sequence shown here is derived from an EMBL/GenBank/DDBJ whole genome shotgun (WGS) entry which is preliminary data.</text>
</comment>
<evidence type="ECO:0000313" key="5">
    <source>
        <dbReference type="Proteomes" id="UP001634007"/>
    </source>
</evidence>
<name>A0ABD3JVW0_EUCGL</name>
<keyword evidence="3" id="KW-0012">Acyltransferase</keyword>
<dbReference type="Proteomes" id="UP001634007">
    <property type="component" value="Unassembled WGS sequence"/>
</dbReference>
<organism evidence="4 5">
    <name type="scientific">Eucalyptus globulus</name>
    <name type="common">Tasmanian blue gum</name>
    <dbReference type="NCBI Taxonomy" id="34317"/>
    <lineage>
        <taxon>Eukaryota</taxon>
        <taxon>Viridiplantae</taxon>
        <taxon>Streptophyta</taxon>
        <taxon>Embryophyta</taxon>
        <taxon>Tracheophyta</taxon>
        <taxon>Spermatophyta</taxon>
        <taxon>Magnoliopsida</taxon>
        <taxon>eudicotyledons</taxon>
        <taxon>Gunneridae</taxon>
        <taxon>Pentapetalae</taxon>
        <taxon>rosids</taxon>
        <taxon>malvids</taxon>
        <taxon>Myrtales</taxon>
        <taxon>Myrtaceae</taxon>
        <taxon>Myrtoideae</taxon>
        <taxon>Eucalypteae</taxon>
        <taxon>Eucalyptus</taxon>
    </lineage>
</organism>
<evidence type="ECO:0000256" key="2">
    <source>
        <dbReference type="ARBA" id="ARBA00022679"/>
    </source>
</evidence>
<proteinExistence type="inferred from homology"/>